<dbReference type="WBParaSite" id="scaffold3989_cov265.g7421">
    <property type="protein sequence ID" value="scaffold3989_cov265.g7421"/>
    <property type="gene ID" value="scaffold3989_cov265.g7421"/>
</dbReference>
<organism evidence="1 2">
    <name type="scientific">Meloidogyne javanica</name>
    <name type="common">Root-knot nematode worm</name>
    <dbReference type="NCBI Taxonomy" id="6303"/>
    <lineage>
        <taxon>Eukaryota</taxon>
        <taxon>Metazoa</taxon>
        <taxon>Ecdysozoa</taxon>
        <taxon>Nematoda</taxon>
        <taxon>Chromadorea</taxon>
        <taxon>Rhabditida</taxon>
        <taxon>Tylenchina</taxon>
        <taxon>Tylenchomorpha</taxon>
        <taxon>Tylenchoidea</taxon>
        <taxon>Meloidogynidae</taxon>
        <taxon>Meloidogyninae</taxon>
        <taxon>Meloidogyne</taxon>
        <taxon>Meloidogyne incognita group</taxon>
    </lineage>
</organism>
<protein>
    <submittedName>
        <fullName evidence="2">Uncharacterized protein</fullName>
    </submittedName>
</protein>
<name>A0A915MKK1_MELJA</name>
<keyword evidence="1" id="KW-1185">Reference proteome</keyword>
<dbReference type="Proteomes" id="UP000887561">
    <property type="component" value="Unplaced"/>
</dbReference>
<reference evidence="2" key="1">
    <citation type="submission" date="2022-11" db="UniProtKB">
        <authorList>
            <consortium name="WormBaseParasite"/>
        </authorList>
    </citation>
    <scope>IDENTIFICATION</scope>
</reference>
<evidence type="ECO:0000313" key="1">
    <source>
        <dbReference type="Proteomes" id="UP000887561"/>
    </source>
</evidence>
<dbReference type="AlphaFoldDB" id="A0A915MKK1"/>
<sequence length="453" mass="51249">MTTTNPRQFTYFDRVKESFSAVNDPDTKLLCNDLLNFIDKCAERSQTRILDFTSRKCEEQISQFLLMDREFVGRMIDNFSKFSAKGIFDLLSKDNGMVKNVAMESKSRALIKAIEKQYYQIICLSALYCPLELLQTIITKLCTFIYKYRSDSLFGLSELTVWTALLLLINPVKLKQHCDGSVEVFSHFSKTLQSNSTSQSPPRQGNTTPKTCSNNCLKGTIQLALGIAIKYSRNSLGLCIPHELDEIEFVNEGINNLALEFLLAFIVQSPIFNGGDDFAFTVELIDNILKNFICYFPNKLVEMYNLCEDELQTMAEYQNQENNENYFGNEEQQKTSRAPNFFHLHFKTLLELIGALYESENNTQLMQLSAEFTNPNCEGLCDFIYRGRTISAPALKVAYLDMLRSLYRCLKGPNDALLPSTNSFLALSLLINLFSQIPNRGEGIGVPGGGGGF</sequence>
<accession>A0A915MKK1</accession>
<evidence type="ECO:0000313" key="2">
    <source>
        <dbReference type="WBParaSite" id="scaffold3989_cov265.g7421"/>
    </source>
</evidence>
<proteinExistence type="predicted"/>